<evidence type="ECO:0000313" key="9">
    <source>
        <dbReference type="Proteomes" id="UP001221142"/>
    </source>
</evidence>
<sequence length="490" mass="53611">MAEDDTVVAAAPDVAMEVVATESTVLDPEDPVAMQKAARQIEFYFADSNLPYDKFMWTLYSKTPDHWVPIATVASFKRMRDFTPLGDSWVARALREKSTQLEVDAEGVNVRRKTEVQEPKDQFERSVYAKGFPEEDGTLQARLEAFFEQYGPTNAVRMRRDADKKFKLSVFAEFTSNETTVAFLSASPPPTFEGTELLVMSKEDYCAMKIREKGLTGKAADMRKNLYAAGRKFDAFRDTGSTKKPSADKATEAEKEKDKEVVLEFMGTMIPIQRGEDGAGSLQESDIPFVKGATMRFDDADPEAKLVYNEIKAPLKEKFGRPPFIKYTQGESWGLVGFHKALSEEEIQYVKDTVPKLAGKQLAWSLAGEDDEKQFQIERAQGAARIALEQATGSGGRGMGRGRGGGRGGGRGRGRGNRGGRGRGGGRDRDRGESRASKTAEGDDTAATGEKRKRAVEPDGGPDVGVRGKGAPPVIASAKKPKLEASGEDS</sequence>
<dbReference type="InterPro" id="IPR002344">
    <property type="entry name" value="Lupus_La"/>
</dbReference>
<dbReference type="GO" id="GO:0006396">
    <property type="term" value="P:RNA processing"/>
    <property type="evidence" value="ECO:0007669"/>
    <property type="project" value="InterPro"/>
</dbReference>
<evidence type="ECO:0000259" key="7">
    <source>
        <dbReference type="PROSITE" id="PS50961"/>
    </source>
</evidence>
<evidence type="ECO:0000256" key="1">
    <source>
        <dbReference type="ARBA" id="ARBA00004123"/>
    </source>
</evidence>
<dbReference type="Gene3D" id="3.30.70.330">
    <property type="match status" value="1"/>
</dbReference>
<dbReference type="SUPFAM" id="SSF46785">
    <property type="entry name" value="Winged helix' DNA-binding domain"/>
    <property type="match status" value="1"/>
</dbReference>
<dbReference type="SUPFAM" id="SSF54928">
    <property type="entry name" value="RNA-binding domain, RBD"/>
    <property type="match status" value="1"/>
</dbReference>
<reference evidence="8" key="1">
    <citation type="submission" date="2023-03" db="EMBL/GenBank/DDBJ databases">
        <title>Massive genome expansion in bonnet fungi (Mycena s.s.) driven by repeated elements and novel gene families across ecological guilds.</title>
        <authorList>
            <consortium name="Lawrence Berkeley National Laboratory"/>
            <person name="Harder C.B."/>
            <person name="Miyauchi S."/>
            <person name="Viragh M."/>
            <person name="Kuo A."/>
            <person name="Thoen E."/>
            <person name="Andreopoulos B."/>
            <person name="Lu D."/>
            <person name="Skrede I."/>
            <person name="Drula E."/>
            <person name="Henrissat B."/>
            <person name="Morin E."/>
            <person name="Kohler A."/>
            <person name="Barry K."/>
            <person name="LaButti K."/>
            <person name="Morin E."/>
            <person name="Salamov A."/>
            <person name="Lipzen A."/>
            <person name="Mereny Z."/>
            <person name="Hegedus B."/>
            <person name="Baldrian P."/>
            <person name="Stursova M."/>
            <person name="Weitz H."/>
            <person name="Taylor A."/>
            <person name="Grigoriev I.V."/>
            <person name="Nagy L.G."/>
            <person name="Martin F."/>
            <person name="Kauserud H."/>
        </authorList>
    </citation>
    <scope>NUCLEOTIDE SEQUENCE</scope>
    <source>
        <strain evidence="8">9284</strain>
    </source>
</reference>
<dbReference type="GO" id="GO:0005634">
    <property type="term" value="C:nucleus"/>
    <property type="evidence" value="ECO:0007669"/>
    <property type="project" value="UniProtKB-SubCell"/>
</dbReference>
<dbReference type="PRINTS" id="PR00302">
    <property type="entry name" value="LUPUSLA"/>
</dbReference>
<dbReference type="Pfam" id="PF00076">
    <property type="entry name" value="RRM_1"/>
    <property type="match status" value="1"/>
</dbReference>
<dbReference type="PROSITE" id="PS50961">
    <property type="entry name" value="HTH_LA"/>
    <property type="match status" value="1"/>
</dbReference>
<dbReference type="EMBL" id="JARKIF010000008">
    <property type="protein sequence ID" value="KAJ7632340.1"/>
    <property type="molecule type" value="Genomic_DNA"/>
</dbReference>
<dbReference type="CDD" id="cd08029">
    <property type="entry name" value="LA_like_fungal"/>
    <property type="match status" value="1"/>
</dbReference>
<dbReference type="CDD" id="cd12291">
    <property type="entry name" value="RRM1_La"/>
    <property type="match status" value="1"/>
</dbReference>
<dbReference type="InterPro" id="IPR045180">
    <property type="entry name" value="La_dom_prot"/>
</dbReference>
<protein>
    <submittedName>
        <fullName evidence="8">Uncharacterized protein</fullName>
    </submittedName>
</protein>
<dbReference type="Gene3D" id="1.10.10.10">
    <property type="entry name" value="Winged helix-like DNA-binding domain superfamily/Winged helix DNA-binding domain"/>
    <property type="match status" value="1"/>
</dbReference>
<name>A0AAD7BXA3_9AGAR</name>
<dbReference type="PANTHER" id="PTHR22792:SF140">
    <property type="entry name" value="ACHILLES, ISOFORM A"/>
    <property type="match status" value="1"/>
</dbReference>
<comment type="caution">
    <text evidence="8">The sequence shown here is derived from an EMBL/GenBank/DDBJ whole genome shotgun (WGS) entry which is preliminary data.</text>
</comment>
<accession>A0AAD7BXA3</accession>
<keyword evidence="3" id="KW-0539">Nucleus</keyword>
<dbReference type="InterPro" id="IPR035979">
    <property type="entry name" value="RBD_domain_sf"/>
</dbReference>
<dbReference type="SMART" id="SM00715">
    <property type="entry name" value="LA"/>
    <property type="match status" value="1"/>
</dbReference>
<evidence type="ECO:0000259" key="6">
    <source>
        <dbReference type="PROSITE" id="PS50102"/>
    </source>
</evidence>
<dbReference type="InterPro" id="IPR036388">
    <property type="entry name" value="WH-like_DNA-bd_sf"/>
</dbReference>
<dbReference type="GO" id="GO:0003729">
    <property type="term" value="F:mRNA binding"/>
    <property type="evidence" value="ECO:0007669"/>
    <property type="project" value="TreeGrafter"/>
</dbReference>
<dbReference type="Proteomes" id="UP001221142">
    <property type="component" value="Unassembled WGS sequence"/>
</dbReference>
<dbReference type="GO" id="GO:1990904">
    <property type="term" value="C:ribonucleoprotein complex"/>
    <property type="evidence" value="ECO:0007669"/>
    <property type="project" value="InterPro"/>
</dbReference>
<organism evidence="8 9">
    <name type="scientific">Roridomyces roridus</name>
    <dbReference type="NCBI Taxonomy" id="1738132"/>
    <lineage>
        <taxon>Eukaryota</taxon>
        <taxon>Fungi</taxon>
        <taxon>Dikarya</taxon>
        <taxon>Basidiomycota</taxon>
        <taxon>Agaricomycotina</taxon>
        <taxon>Agaricomycetes</taxon>
        <taxon>Agaricomycetidae</taxon>
        <taxon>Agaricales</taxon>
        <taxon>Marasmiineae</taxon>
        <taxon>Mycenaceae</taxon>
        <taxon>Roridomyces</taxon>
    </lineage>
</organism>
<evidence type="ECO:0000313" key="8">
    <source>
        <dbReference type="EMBL" id="KAJ7632340.1"/>
    </source>
</evidence>
<feature type="compositionally biased region" description="Basic and acidic residues" evidence="5">
    <location>
        <begin position="481"/>
        <end position="490"/>
    </location>
</feature>
<dbReference type="PANTHER" id="PTHR22792">
    <property type="entry name" value="LUPUS LA PROTEIN-RELATED"/>
    <property type="match status" value="1"/>
</dbReference>
<dbReference type="AlphaFoldDB" id="A0AAD7BXA3"/>
<keyword evidence="9" id="KW-1185">Reference proteome</keyword>
<feature type="compositionally biased region" description="Gly residues" evidence="5">
    <location>
        <begin position="393"/>
        <end position="409"/>
    </location>
</feature>
<feature type="region of interest" description="Disordered" evidence="5">
    <location>
        <begin position="389"/>
        <end position="490"/>
    </location>
</feature>
<feature type="domain" description="HTH La-type RNA-binding" evidence="7">
    <location>
        <begin position="27"/>
        <end position="120"/>
    </location>
</feature>
<dbReference type="InterPro" id="IPR000504">
    <property type="entry name" value="RRM_dom"/>
</dbReference>
<dbReference type="PROSITE" id="PS50102">
    <property type="entry name" value="RRM"/>
    <property type="match status" value="1"/>
</dbReference>
<comment type="subcellular location">
    <subcellularLocation>
        <location evidence="1">Nucleus</location>
    </subcellularLocation>
</comment>
<dbReference type="InterPro" id="IPR036390">
    <property type="entry name" value="WH_DNA-bd_sf"/>
</dbReference>
<evidence type="ECO:0000256" key="5">
    <source>
        <dbReference type="SAM" id="MobiDB-lite"/>
    </source>
</evidence>
<dbReference type="InterPro" id="IPR006630">
    <property type="entry name" value="La_HTH"/>
</dbReference>
<evidence type="ECO:0000256" key="2">
    <source>
        <dbReference type="ARBA" id="ARBA00022884"/>
    </source>
</evidence>
<feature type="domain" description="RRM" evidence="6">
    <location>
        <begin position="125"/>
        <end position="203"/>
    </location>
</feature>
<proteinExistence type="predicted"/>
<keyword evidence="2 4" id="KW-0694">RNA-binding</keyword>
<evidence type="ECO:0000256" key="3">
    <source>
        <dbReference type="ARBA" id="ARBA00023242"/>
    </source>
</evidence>
<evidence type="ECO:0000256" key="4">
    <source>
        <dbReference type="PROSITE-ProRule" id="PRU00332"/>
    </source>
</evidence>
<gene>
    <name evidence="8" type="ORF">FB45DRAFT_1146013</name>
</gene>
<feature type="compositionally biased region" description="Basic and acidic residues" evidence="5">
    <location>
        <begin position="425"/>
        <end position="441"/>
    </location>
</feature>
<feature type="compositionally biased region" description="Basic residues" evidence="5">
    <location>
        <begin position="410"/>
        <end position="421"/>
    </location>
</feature>
<dbReference type="InterPro" id="IPR012677">
    <property type="entry name" value="Nucleotide-bd_a/b_plait_sf"/>
</dbReference>
<dbReference type="Pfam" id="PF05383">
    <property type="entry name" value="La"/>
    <property type="match status" value="1"/>
</dbReference>